<evidence type="ECO:0000256" key="3">
    <source>
        <dbReference type="ARBA" id="ARBA00022692"/>
    </source>
</evidence>
<comment type="caution">
    <text evidence="7">The sequence shown here is derived from an EMBL/GenBank/DDBJ whole genome shotgun (WGS) entry which is preliminary data.</text>
</comment>
<keyword evidence="3 6" id="KW-0812">Transmembrane</keyword>
<keyword evidence="5 6" id="KW-0472">Membrane</keyword>
<dbReference type="PANTHER" id="PTHR32196:SF72">
    <property type="entry name" value="RIBOSE IMPORT PERMEASE PROTEIN RBSC"/>
    <property type="match status" value="1"/>
</dbReference>
<feature type="transmembrane region" description="Helical" evidence="6">
    <location>
        <begin position="54"/>
        <end position="73"/>
    </location>
</feature>
<dbReference type="EMBL" id="JAHQCW010000016">
    <property type="protein sequence ID" value="MBU9737077.1"/>
    <property type="molecule type" value="Genomic_DNA"/>
</dbReference>
<protein>
    <submittedName>
        <fullName evidence="7">ABC transporter permease</fullName>
    </submittedName>
</protein>
<gene>
    <name evidence="7" type="ORF">KTH89_11040</name>
</gene>
<dbReference type="RefSeq" id="WP_158342373.1">
    <property type="nucleotide sequence ID" value="NZ_JAHQCW010000016.1"/>
</dbReference>
<feature type="transmembrane region" description="Helical" evidence="6">
    <location>
        <begin position="103"/>
        <end position="124"/>
    </location>
</feature>
<keyword evidence="8" id="KW-1185">Reference proteome</keyword>
<comment type="subcellular location">
    <subcellularLocation>
        <location evidence="1">Cell membrane</location>
        <topology evidence="1">Multi-pass membrane protein</topology>
    </subcellularLocation>
</comment>
<feature type="transmembrane region" description="Helical" evidence="6">
    <location>
        <begin position="215"/>
        <end position="234"/>
    </location>
</feature>
<dbReference type="Pfam" id="PF02653">
    <property type="entry name" value="BPD_transp_2"/>
    <property type="match status" value="1"/>
</dbReference>
<keyword evidence="4 6" id="KW-1133">Transmembrane helix</keyword>
<keyword evidence="2" id="KW-1003">Cell membrane</keyword>
<accession>A0A949K7L3</accession>
<proteinExistence type="predicted"/>
<evidence type="ECO:0000256" key="1">
    <source>
        <dbReference type="ARBA" id="ARBA00004651"/>
    </source>
</evidence>
<sequence>MAQVKAPVLVKPKKKLTDRINIRDFIPFIGLILIVLFFQIISEGTLLSIKNMKLILNQSFALVIGTVSCSFIVAQGDVDFSMGSMVGITAVCAAWTAQVMPVLALPVALVVGLVFGMINGLLYVKFHIPSFVVTLSTLLVLRGLTIFISGGGSVSVPFSMYIYDNSGLKLVVVLGVIAIACFAFNYTKVGKFCKAVGSGAEAAFQSGVPVNKMRIFGYALSATMCGLCGFFNMVRAGSAATNTGNLFETDVLIALVLGGMPLSGGASSKIRCAVIGSLILAVLANGLVFWNINEKLQQGIKGVVFLVAVWLTFDKRNAQVIK</sequence>
<evidence type="ECO:0000256" key="5">
    <source>
        <dbReference type="ARBA" id="ARBA00023136"/>
    </source>
</evidence>
<organism evidence="7 8">
    <name type="scientific">Diplocloster agilis</name>
    <dbReference type="NCBI Taxonomy" id="2850323"/>
    <lineage>
        <taxon>Bacteria</taxon>
        <taxon>Bacillati</taxon>
        <taxon>Bacillota</taxon>
        <taxon>Clostridia</taxon>
        <taxon>Lachnospirales</taxon>
        <taxon>Lachnospiraceae</taxon>
        <taxon>Diplocloster</taxon>
    </lineage>
</organism>
<dbReference type="InterPro" id="IPR001851">
    <property type="entry name" value="ABC_transp_permease"/>
</dbReference>
<feature type="transmembrane region" description="Helical" evidence="6">
    <location>
        <begin position="21"/>
        <end position="42"/>
    </location>
</feature>
<evidence type="ECO:0000313" key="8">
    <source>
        <dbReference type="Proteomes" id="UP000712157"/>
    </source>
</evidence>
<reference evidence="7" key="1">
    <citation type="submission" date="2021-06" db="EMBL/GenBank/DDBJ databases">
        <title>Description of novel taxa of the family Lachnospiraceae.</title>
        <authorList>
            <person name="Chaplin A.V."/>
            <person name="Sokolova S.R."/>
            <person name="Pikina A.P."/>
            <person name="Korzhanova M."/>
            <person name="Belova V."/>
            <person name="Korostin D."/>
            <person name="Efimov B.A."/>
        </authorList>
    </citation>
    <scope>NUCLEOTIDE SEQUENCE</scope>
    <source>
        <strain evidence="7">ASD5720</strain>
    </source>
</reference>
<evidence type="ECO:0000256" key="2">
    <source>
        <dbReference type="ARBA" id="ARBA00022475"/>
    </source>
</evidence>
<evidence type="ECO:0000313" key="7">
    <source>
        <dbReference type="EMBL" id="MBU9737077.1"/>
    </source>
</evidence>
<evidence type="ECO:0000256" key="4">
    <source>
        <dbReference type="ARBA" id="ARBA00022989"/>
    </source>
</evidence>
<dbReference type="Proteomes" id="UP000712157">
    <property type="component" value="Unassembled WGS sequence"/>
</dbReference>
<evidence type="ECO:0000256" key="6">
    <source>
        <dbReference type="SAM" id="Phobius"/>
    </source>
</evidence>
<dbReference type="CDD" id="cd06579">
    <property type="entry name" value="TM_PBP1_transp_AraH_like"/>
    <property type="match status" value="1"/>
</dbReference>
<dbReference type="GO" id="GO:0005886">
    <property type="term" value="C:plasma membrane"/>
    <property type="evidence" value="ECO:0007669"/>
    <property type="project" value="UniProtKB-SubCell"/>
</dbReference>
<dbReference type="GO" id="GO:0022857">
    <property type="term" value="F:transmembrane transporter activity"/>
    <property type="evidence" value="ECO:0007669"/>
    <property type="project" value="InterPro"/>
</dbReference>
<name>A0A949K7L3_9FIRM</name>
<dbReference type="PANTHER" id="PTHR32196">
    <property type="entry name" value="ABC TRANSPORTER PERMEASE PROTEIN YPHD-RELATED-RELATED"/>
    <property type="match status" value="1"/>
</dbReference>
<feature type="transmembrane region" description="Helical" evidence="6">
    <location>
        <begin position="131"/>
        <end position="148"/>
    </location>
</feature>
<dbReference type="AlphaFoldDB" id="A0A949K7L3"/>
<feature type="transmembrane region" description="Helical" evidence="6">
    <location>
        <begin position="168"/>
        <end position="186"/>
    </location>
</feature>
<feature type="transmembrane region" description="Helical" evidence="6">
    <location>
        <begin position="270"/>
        <end position="290"/>
    </location>
</feature>